<dbReference type="AlphaFoldDB" id="X1PDK1"/>
<sequence length="53" mass="5989">RDIAQKEAVIVNRESIAGLGLPVPQYPYAMLVSAIVTLRDCNDLCLLWRQNNF</sequence>
<organism evidence="1">
    <name type="scientific">marine sediment metagenome</name>
    <dbReference type="NCBI Taxonomy" id="412755"/>
    <lineage>
        <taxon>unclassified sequences</taxon>
        <taxon>metagenomes</taxon>
        <taxon>ecological metagenomes</taxon>
    </lineage>
</organism>
<protein>
    <submittedName>
        <fullName evidence="1">Uncharacterized protein</fullName>
    </submittedName>
</protein>
<reference evidence="1" key="1">
    <citation type="journal article" date="2014" name="Front. Microbiol.">
        <title>High frequency of phylogenetically diverse reductive dehalogenase-homologous genes in deep subseafloor sedimentary metagenomes.</title>
        <authorList>
            <person name="Kawai M."/>
            <person name="Futagami T."/>
            <person name="Toyoda A."/>
            <person name="Takaki Y."/>
            <person name="Nishi S."/>
            <person name="Hori S."/>
            <person name="Arai W."/>
            <person name="Tsubouchi T."/>
            <person name="Morono Y."/>
            <person name="Uchiyama I."/>
            <person name="Ito T."/>
            <person name="Fujiyama A."/>
            <person name="Inagaki F."/>
            <person name="Takami H."/>
        </authorList>
    </citation>
    <scope>NUCLEOTIDE SEQUENCE</scope>
    <source>
        <strain evidence="1">Expedition CK06-06</strain>
    </source>
</reference>
<proteinExistence type="predicted"/>
<evidence type="ECO:0000313" key="1">
    <source>
        <dbReference type="EMBL" id="GAI40546.1"/>
    </source>
</evidence>
<comment type="caution">
    <text evidence="1">The sequence shown here is derived from an EMBL/GenBank/DDBJ whole genome shotgun (WGS) entry which is preliminary data.</text>
</comment>
<accession>X1PDK1</accession>
<gene>
    <name evidence="1" type="ORF">S06H3_44562</name>
</gene>
<feature type="non-terminal residue" evidence="1">
    <location>
        <position position="1"/>
    </location>
</feature>
<dbReference type="EMBL" id="BARV01027724">
    <property type="protein sequence ID" value="GAI40546.1"/>
    <property type="molecule type" value="Genomic_DNA"/>
</dbReference>
<name>X1PDK1_9ZZZZ</name>